<dbReference type="RefSeq" id="XP_007880985.1">
    <property type="nucleotide sequence ID" value="XM_007882794.1"/>
</dbReference>
<dbReference type="EMBL" id="KE361640">
    <property type="protein sequence ID" value="EPQ27346.1"/>
    <property type="molecule type" value="Genomic_DNA"/>
</dbReference>
<dbReference type="HOGENOM" id="CLU_847669_0_0_1"/>
<evidence type="ECO:0000256" key="1">
    <source>
        <dbReference type="SAM" id="MobiDB-lite"/>
    </source>
</evidence>
<reference evidence="2 3" key="1">
    <citation type="journal article" date="2013" name="Plant Cell">
        <title>The transition from a phytopathogenic smut ancestor to an anamorphic biocontrol agent deciphered by comparative whole-genome analysis.</title>
        <authorList>
            <person name="Lefebvre F."/>
            <person name="Joly D.L."/>
            <person name="Labbe C."/>
            <person name="Teichmann B."/>
            <person name="Linning R."/>
            <person name="Belzile F."/>
            <person name="Bakkeren G."/>
            <person name="Belanger R.R."/>
        </authorList>
    </citation>
    <scope>NUCLEOTIDE SEQUENCE [LARGE SCALE GENOMIC DNA]</scope>
    <source>
        <strain evidence="2 3">PF-1</strain>
    </source>
</reference>
<evidence type="ECO:0000313" key="3">
    <source>
        <dbReference type="Proteomes" id="UP000053664"/>
    </source>
</evidence>
<dbReference type="AlphaFoldDB" id="A0A061H9S4"/>
<evidence type="ECO:0000313" key="2">
    <source>
        <dbReference type="EMBL" id="EPQ27346.1"/>
    </source>
</evidence>
<dbReference type="GeneID" id="19319362"/>
<proteinExistence type="predicted"/>
<feature type="region of interest" description="Disordered" evidence="1">
    <location>
        <begin position="121"/>
        <end position="144"/>
    </location>
</feature>
<dbReference type="KEGG" id="pfp:PFL1_05267"/>
<feature type="region of interest" description="Disordered" evidence="1">
    <location>
        <begin position="304"/>
        <end position="328"/>
    </location>
</feature>
<sequence>MTRPGLVATTTSLPPPLLLVLVVAAAAVLLAPTLALQLPANDAGEALHNLESFYANLEPLIDLPRLGTGSTLVSTSPAPAPPALAPPAIPLLEPSPSSSTSVASSEPLHAIQDAAGIGSSDMRAPMSLKRDRPGGTRWRTPPKPTDHVGGYGRILYRFPELANKVVDALWERARRFKPDELVLEDWMITLDVPQVDKLGFPDQATLSRSHRSLSRFREGKIKPPMVEDLVIDGYTIGFVTDLAASRAEPGFKVYTVVAVPRRGVERRKALVGTLTIDNRLDKLPDPAKARTYVVVDGVRMSVSRHGATTDGGSSSSSSGAAVVPRRVA</sequence>
<organism evidence="2 3">
    <name type="scientific">Pseudozyma flocculosa PF-1</name>
    <dbReference type="NCBI Taxonomy" id="1277687"/>
    <lineage>
        <taxon>Eukaryota</taxon>
        <taxon>Fungi</taxon>
        <taxon>Dikarya</taxon>
        <taxon>Basidiomycota</taxon>
        <taxon>Ustilaginomycotina</taxon>
        <taxon>Ustilaginomycetes</taxon>
        <taxon>Ustilaginales</taxon>
        <taxon>Ustilaginaceae</taxon>
        <taxon>Pseudozyma</taxon>
    </lineage>
</organism>
<accession>A0A061H9S4</accession>
<gene>
    <name evidence="2" type="ORF">PFL1_05267</name>
</gene>
<protein>
    <submittedName>
        <fullName evidence="2">Uncharacterized protein</fullName>
    </submittedName>
</protein>
<name>A0A061H9S4_9BASI</name>
<dbReference type="Proteomes" id="UP000053664">
    <property type="component" value="Unassembled WGS sequence"/>
</dbReference>